<dbReference type="GO" id="GO:0051607">
    <property type="term" value="P:defense response to virus"/>
    <property type="evidence" value="ECO:0007669"/>
    <property type="project" value="InterPro"/>
</dbReference>
<keyword evidence="2" id="KW-0472">Membrane</keyword>
<evidence type="ECO:0000313" key="4">
    <source>
        <dbReference type="Proteomes" id="UP000028990"/>
    </source>
</evidence>
<organism evidence="3 4">
    <name type="scientific">Fukomys damarensis</name>
    <name type="common">Damaraland mole rat</name>
    <name type="synonym">Cryptomys damarensis</name>
    <dbReference type="NCBI Taxonomy" id="885580"/>
    <lineage>
        <taxon>Eukaryota</taxon>
        <taxon>Metazoa</taxon>
        <taxon>Chordata</taxon>
        <taxon>Craniata</taxon>
        <taxon>Vertebrata</taxon>
        <taxon>Euteleostomi</taxon>
        <taxon>Mammalia</taxon>
        <taxon>Eutheria</taxon>
        <taxon>Euarchontoglires</taxon>
        <taxon>Glires</taxon>
        <taxon>Rodentia</taxon>
        <taxon>Hystricomorpha</taxon>
        <taxon>Bathyergidae</taxon>
        <taxon>Fukomys</taxon>
    </lineage>
</organism>
<dbReference type="AlphaFoldDB" id="A0A091D168"/>
<keyword evidence="2" id="KW-0812">Transmembrane</keyword>
<feature type="transmembrane region" description="Helical" evidence="2">
    <location>
        <begin position="15"/>
        <end position="37"/>
    </location>
</feature>
<sequence length="164" mass="18152">MDDVWRGKNGRDCRLLQPAVLGVLLAVIVVLAVTLGYSGTKTCDACEDGLRAEARCHNITDHLQDRLTRAQKTLQDARALCDSTVENLNAALAEMKTQEEQQRKQVQDLKNEIEDLKQKLQRAEEEAQLLRFEAPARPGQAPRPTSLPKPRAPVSRSTLTDPGG</sequence>
<keyword evidence="2" id="KW-1133">Transmembrane helix</keyword>
<dbReference type="PANTHER" id="PTHR15190">
    <property type="entry name" value="BONE MARROW STROMAL ANTIGEN 2"/>
    <property type="match status" value="1"/>
</dbReference>
<dbReference type="PANTHER" id="PTHR15190:SF1">
    <property type="entry name" value="BONE MARROW STROMAL ANTIGEN 2"/>
    <property type="match status" value="1"/>
</dbReference>
<dbReference type="GO" id="GO:0045087">
    <property type="term" value="P:innate immune response"/>
    <property type="evidence" value="ECO:0007669"/>
    <property type="project" value="TreeGrafter"/>
</dbReference>
<protein>
    <submittedName>
        <fullName evidence="3">Bone marrow stromal antigen 2</fullName>
    </submittedName>
</protein>
<dbReference type="EMBL" id="KN123523">
    <property type="protein sequence ID" value="KFO24702.1"/>
    <property type="molecule type" value="Genomic_DNA"/>
</dbReference>
<evidence type="ECO:0000313" key="3">
    <source>
        <dbReference type="EMBL" id="KFO24702.1"/>
    </source>
</evidence>
<dbReference type="GO" id="GO:0005794">
    <property type="term" value="C:Golgi apparatus"/>
    <property type="evidence" value="ECO:0007669"/>
    <property type="project" value="TreeGrafter"/>
</dbReference>
<dbReference type="GO" id="GO:0009986">
    <property type="term" value="C:cell surface"/>
    <property type="evidence" value="ECO:0007669"/>
    <property type="project" value="TreeGrafter"/>
</dbReference>
<feature type="region of interest" description="Disordered" evidence="1">
    <location>
        <begin position="127"/>
        <end position="164"/>
    </location>
</feature>
<dbReference type="Proteomes" id="UP000028990">
    <property type="component" value="Unassembled WGS sequence"/>
</dbReference>
<dbReference type="Gene3D" id="1.20.5.1700">
    <property type="match status" value="1"/>
</dbReference>
<name>A0A091D168_FUKDA</name>
<keyword evidence="4" id="KW-1185">Reference proteome</keyword>
<accession>A0A091D168</accession>
<evidence type="ECO:0000256" key="1">
    <source>
        <dbReference type="SAM" id="MobiDB-lite"/>
    </source>
</evidence>
<dbReference type="GO" id="GO:0008191">
    <property type="term" value="F:metalloendopeptidase inhibitor activity"/>
    <property type="evidence" value="ECO:0007669"/>
    <property type="project" value="TreeGrafter"/>
</dbReference>
<evidence type="ECO:0000256" key="2">
    <source>
        <dbReference type="SAM" id="Phobius"/>
    </source>
</evidence>
<dbReference type="InterPro" id="IPR024886">
    <property type="entry name" value="BST2"/>
</dbReference>
<proteinExistence type="predicted"/>
<gene>
    <name evidence="3" type="ORF">H920_13920</name>
</gene>
<feature type="compositionally biased region" description="Polar residues" evidence="1">
    <location>
        <begin position="155"/>
        <end position="164"/>
    </location>
</feature>
<dbReference type="Pfam" id="PF16716">
    <property type="entry name" value="BST2"/>
    <property type="match status" value="1"/>
</dbReference>
<reference evidence="3 4" key="1">
    <citation type="submission" date="2013-11" db="EMBL/GenBank/DDBJ databases">
        <title>The Damaraland mole rat (Fukomys damarensis) genome and evolution of African mole rats.</title>
        <authorList>
            <person name="Gladyshev V.N."/>
            <person name="Fang X."/>
        </authorList>
    </citation>
    <scope>NUCLEOTIDE SEQUENCE [LARGE SCALE GENOMIC DNA]</scope>
    <source>
        <tissue evidence="3">Liver</tissue>
    </source>
</reference>